<accession>A0A375YTL8</accession>
<dbReference type="Proteomes" id="UP000252015">
    <property type="component" value="Unassembled WGS sequence"/>
</dbReference>
<evidence type="ECO:0000313" key="3">
    <source>
        <dbReference type="EMBL" id="SRX92189.1"/>
    </source>
</evidence>
<feature type="chain" id="PRO_5016887561" evidence="1">
    <location>
        <begin position="25"/>
        <end position="209"/>
    </location>
</feature>
<evidence type="ECO:0000259" key="2">
    <source>
        <dbReference type="Pfam" id="PF13462"/>
    </source>
</evidence>
<proteinExistence type="predicted"/>
<keyword evidence="4" id="KW-1185">Reference proteome</keyword>
<dbReference type="EMBL" id="UEGW01000001">
    <property type="protein sequence ID" value="SRX92189.1"/>
    <property type="molecule type" value="Genomic_DNA"/>
</dbReference>
<feature type="signal peptide" evidence="1">
    <location>
        <begin position="1"/>
        <end position="24"/>
    </location>
</feature>
<name>A0A375YTL8_MYCSH</name>
<evidence type="ECO:0000256" key="1">
    <source>
        <dbReference type="SAM" id="SignalP"/>
    </source>
</evidence>
<dbReference type="STRING" id="29313.BHQ16_15165"/>
<evidence type="ECO:0000313" key="4">
    <source>
        <dbReference type="Proteomes" id="UP000252015"/>
    </source>
</evidence>
<reference evidence="3 4" key="1">
    <citation type="submission" date="2018-05" db="EMBL/GenBank/DDBJ databases">
        <authorList>
            <consortium name="IHU Genomes"/>
        </authorList>
    </citation>
    <scope>NUCLEOTIDE SEQUENCE [LARGE SCALE GENOMIC DNA]</scope>
    <source>
        <strain evidence="3 4">P7336</strain>
    </source>
</reference>
<dbReference type="AlphaFoldDB" id="A0A375YTL8"/>
<dbReference type="Pfam" id="PF13462">
    <property type="entry name" value="Thioredoxin_4"/>
    <property type="match status" value="1"/>
</dbReference>
<keyword evidence="3" id="KW-0812">Transmembrane</keyword>
<dbReference type="SUPFAM" id="SSF52833">
    <property type="entry name" value="Thioredoxin-like"/>
    <property type="match status" value="1"/>
</dbReference>
<keyword evidence="3" id="KW-0808">Transferase</keyword>
<gene>
    <name evidence="3" type="ORF">MSP7336_00414</name>
</gene>
<dbReference type="InterPro" id="IPR012336">
    <property type="entry name" value="Thioredoxin-like_fold"/>
</dbReference>
<dbReference type="GO" id="GO:0016301">
    <property type="term" value="F:kinase activity"/>
    <property type="evidence" value="ECO:0007669"/>
    <property type="project" value="UniProtKB-KW"/>
</dbReference>
<sequence>MRFWLGVLLATLSALAFRAGTAHAEVARTGDGNGVLVGRPDAPVQLEIFCEPQCPHCAELEAKDGDRIAGALDDGRLAVTYRWLTFLDAKHNNDASARMTNALFLAADPMTSPAAYQAFVQDLYRHRSPDGPTDDDIAAMARESGVPEWVAGRITASDNAVDTNVVNDANRARLNAENPEKPGTPTVYDMNTESVVDLQDSDWLDKLLG</sequence>
<keyword evidence="3" id="KW-0472">Membrane</keyword>
<dbReference type="Gene3D" id="3.40.30.10">
    <property type="entry name" value="Glutaredoxin"/>
    <property type="match status" value="1"/>
</dbReference>
<keyword evidence="3" id="KW-0418">Kinase</keyword>
<protein>
    <submittedName>
        <fullName evidence="3">Putative transmembrane serine/threonine-protein kinase E [Nocardia brasiliensis ATCC]</fullName>
    </submittedName>
</protein>
<keyword evidence="1" id="KW-0732">Signal</keyword>
<dbReference type="InterPro" id="IPR036249">
    <property type="entry name" value="Thioredoxin-like_sf"/>
</dbReference>
<feature type="domain" description="Thioredoxin-like fold" evidence="2">
    <location>
        <begin position="33"/>
        <end position="206"/>
    </location>
</feature>
<organism evidence="3 4">
    <name type="scientific">Mycobacterium shimoidei</name>
    <dbReference type="NCBI Taxonomy" id="29313"/>
    <lineage>
        <taxon>Bacteria</taxon>
        <taxon>Bacillati</taxon>
        <taxon>Actinomycetota</taxon>
        <taxon>Actinomycetes</taxon>
        <taxon>Mycobacteriales</taxon>
        <taxon>Mycobacteriaceae</taxon>
        <taxon>Mycobacterium</taxon>
    </lineage>
</organism>